<name>A0A2K9ZEM0_RHILE</name>
<sequence>MRRQKRNVSSGRLVVRRVMAPLFASTLLVSTLAGPGFAQRFGGNSCVDNCEGHRAGYQWAEENGIQSEDDCSGNSSSFEEGCRTYVEDSGRGAEYDDDGNEIDE</sequence>
<dbReference type="Proteomes" id="UP000238523">
    <property type="component" value="Plasmid pRLN2"/>
</dbReference>
<geneLocation type="plasmid" evidence="3">
    <name>prln2</name>
</geneLocation>
<dbReference type="EMBL" id="CP025014">
    <property type="protein sequence ID" value="AUW46692.1"/>
    <property type="molecule type" value="Genomic_DNA"/>
</dbReference>
<reference evidence="2 3" key="1">
    <citation type="submission" date="2017-11" db="EMBL/GenBank/DDBJ databases">
        <title>Complete genome of Rhizobium leguminosarum Norway, an ineffective micro-symbiont.</title>
        <authorList>
            <person name="Hoffrichter A."/>
            <person name="Liang J."/>
            <person name="Brachmann A."/>
            <person name="Marin M."/>
        </authorList>
    </citation>
    <scope>NUCLEOTIDE SEQUENCE [LARGE SCALE GENOMIC DNA]</scope>
    <source>
        <strain evidence="2 3">Norway</strain>
        <plasmid evidence="3">Plasmid prln2</plasmid>
    </source>
</reference>
<keyword evidence="2" id="KW-0614">Plasmid</keyword>
<proteinExistence type="predicted"/>
<organism evidence="2 3">
    <name type="scientific">Rhizobium leguminosarum</name>
    <dbReference type="NCBI Taxonomy" id="384"/>
    <lineage>
        <taxon>Bacteria</taxon>
        <taxon>Pseudomonadati</taxon>
        <taxon>Pseudomonadota</taxon>
        <taxon>Alphaproteobacteria</taxon>
        <taxon>Hyphomicrobiales</taxon>
        <taxon>Rhizobiaceae</taxon>
        <taxon>Rhizobium/Agrobacterium group</taxon>
        <taxon>Rhizobium</taxon>
    </lineage>
</organism>
<dbReference type="AlphaFoldDB" id="A0A2K9ZEM0"/>
<evidence type="ECO:0000313" key="2">
    <source>
        <dbReference type="EMBL" id="AUW46692.1"/>
    </source>
</evidence>
<accession>A0A2K9ZEM0</accession>
<evidence type="ECO:0000313" key="3">
    <source>
        <dbReference type="Proteomes" id="UP000238523"/>
    </source>
</evidence>
<evidence type="ECO:0008006" key="4">
    <source>
        <dbReference type="Google" id="ProtNLM"/>
    </source>
</evidence>
<evidence type="ECO:0000256" key="1">
    <source>
        <dbReference type="SAM" id="SignalP"/>
    </source>
</evidence>
<gene>
    <name evidence="2" type="ORF">CUJ84_pRLN2000147</name>
</gene>
<keyword evidence="1" id="KW-0732">Signal</keyword>
<protein>
    <recommendedName>
        <fullName evidence="4">DUF3551 domain-containing protein</fullName>
    </recommendedName>
</protein>
<feature type="chain" id="PRO_5014733368" description="DUF3551 domain-containing protein" evidence="1">
    <location>
        <begin position="25"/>
        <end position="104"/>
    </location>
</feature>
<feature type="signal peptide" evidence="1">
    <location>
        <begin position="1"/>
        <end position="24"/>
    </location>
</feature>